<reference evidence="1 2" key="1">
    <citation type="submission" date="2011-08" db="EMBL/GenBank/DDBJ databases">
        <title>The Genome Sequence of Clostridium hathewayi WAL-18680.</title>
        <authorList>
            <consortium name="The Broad Institute Genome Sequencing Platform"/>
            <person name="Earl A."/>
            <person name="Ward D."/>
            <person name="Feldgarden M."/>
            <person name="Gevers D."/>
            <person name="Finegold S.M."/>
            <person name="Summanen P.H."/>
            <person name="Molitoris D.R."/>
            <person name="Song M."/>
            <person name="Daigneault M."/>
            <person name="Allen-Vercoe E."/>
            <person name="Young S.K."/>
            <person name="Zeng Q."/>
            <person name="Gargeya S."/>
            <person name="Fitzgerald M."/>
            <person name="Haas B."/>
            <person name="Abouelleil A."/>
            <person name="Alvarado L."/>
            <person name="Arachchi H.M."/>
            <person name="Berlin A."/>
            <person name="Brown A."/>
            <person name="Chapman S.B."/>
            <person name="Chen Z."/>
            <person name="Dunbar C."/>
            <person name="Freedman E."/>
            <person name="Gearin G."/>
            <person name="Gellesch M."/>
            <person name="Goldberg J."/>
            <person name="Griggs A."/>
            <person name="Gujja S."/>
            <person name="Heiman D."/>
            <person name="Howarth C."/>
            <person name="Larson L."/>
            <person name="Lui A."/>
            <person name="MacDonald P.J.P."/>
            <person name="Montmayeur A."/>
            <person name="Murphy C."/>
            <person name="Neiman D."/>
            <person name="Pearson M."/>
            <person name="Priest M."/>
            <person name="Roberts A."/>
            <person name="Saif S."/>
            <person name="Shea T."/>
            <person name="Shenoy N."/>
            <person name="Sisk P."/>
            <person name="Stolte C."/>
            <person name="Sykes S."/>
            <person name="Wortman J."/>
            <person name="Nusbaum C."/>
            <person name="Birren B."/>
        </authorList>
    </citation>
    <scope>NUCLEOTIDE SEQUENCE [LARGE SCALE GENOMIC DNA]</scope>
    <source>
        <strain evidence="1 2">WAL-18680</strain>
    </source>
</reference>
<name>G5IEJ9_9FIRM</name>
<dbReference type="HOGENOM" id="CLU_2180253_0_0_9"/>
<accession>G5IEJ9</accession>
<protein>
    <submittedName>
        <fullName evidence="1">Uncharacterized protein</fullName>
    </submittedName>
</protein>
<sequence length="109" mass="13143">MENEFNRLVAKLKEYERTHNRILLSDYKEMIRAVYEHLTLELENEADFSFWENDDAIHLTITAKSYLTCDEAHSLNLLIGISNYTEINMVDDKILIYLWFRCWQFTDKD</sequence>
<dbReference type="PATRIC" id="fig|742737.3.peg.1951"/>
<dbReference type="EMBL" id="ADLN01000036">
    <property type="protein sequence ID" value="EHI60052.1"/>
    <property type="molecule type" value="Genomic_DNA"/>
</dbReference>
<dbReference type="OrthoDB" id="9986976at2"/>
<keyword evidence="2" id="KW-1185">Reference proteome</keyword>
<dbReference type="Proteomes" id="UP000005384">
    <property type="component" value="Unassembled WGS sequence"/>
</dbReference>
<dbReference type="AlphaFoldDB" id="G5IEJ9"/>
<dbReference type="RefSeq" id="WP_006779906.1">
    <property type="nucleotide sequence ID" value="NZ_CP040506.1"/>
</dbReference>
<evidence type="ECO:0000313" key="1">
    <source>
        <dbReference type="EMBL" id="EHI60052.1"/>
    </source>
</evidence>
<evidence type="ECO:0000313" key="2">
    <source>
        <dbReference type="Proteomes" id="UP000005384"/>
    </source>
</evidence>
<proteinExistence type="predicted"/>
<comment type="caution">
    <text evidence="1">The sequence shown here is derived from an EMBL/GenBank/DDBJ whole genome shotgun (WGS) entry which is preliminary data.</text>
</comment>
<organism evidence="1 2">
    <name type="scientific">Hungatella hathewayi WAL-18680</name>
    <dbReference type="NCBI Taxonomy" id="742737"/>
    <lineage>
        <taxon>Bacteria</taxon>
        <taxon>Bacillati</taxon>
        <taxon>Bacillota</taxon>
        <taxon>Clostridia</taxon>
        <taxon>Lachnospirales</taxon>
        <taxon>Lachnospiraceae</taxon>
        <taxon>Hungatella</taxon>
    </lineage>
</organism>
<gene>
    <name evidence="1" type="ORF">HMPREF9473_01926</name>
</gene>